<accession>E0XS33</accession>
<protein>
    <submittedName>
        <fullName evidence="1">Uncharacterized protein</fullName>
    </submittedName>
</protein>
<name>E0XS33_9DELT</name>
<proteinExistence type="predicted"/>
<reference evidence="1" key="1">
    <citation type="journal article" date="2011" name="Environ. Microbiol.">
        <title>Time-series analyses of Monterey Bay coastal microbial picoplankton using a 'genome proxy' microarray.</title>
        <authorList>
            <person name="Rich V.I."/>
            <person name="Pham V.D."/>
            <person name="Eppley J."/>
            <person name="Shi Y."/>
            <person name="DeLong E.F."/>
        </authorList>
    </citation>
    <scope>NUCLEOTIDE SEQUENCE</scope>
</reference>
<dbReference type="EMBL" id="GU474857">
    <property type="protein sequence ID" value="ADI17224.1"/>
    <property type="molecule type" value="Genomic_DNA"/>
</dbReference>
<dbReference type="AlphaFoldDB" id="E0XS33"/>
<organism evidence="1">
    <name type="scientific">uncultured delta proteobacterium HF0070_10I02</name>
    <dbReference type="NCBI Taxonomy" id="710824"/>
    <lineage>
        <taxon>Bacteria</taxon>
        <taxon>Deltaproteobacteria</taxon>
        <taxon>environmental samples</taxon>
    </lineage>
</organism>
<sequence length="196" mass="21526">MGNGRWQATLWSYSGGMMRALICTFFLLAACGAEQKVPDWAYNVTVTNNIEQCYGFKDDISSESGTVDENEFCSCIDEDGSNCYDDISPSTETFSYEFYWGGKDGDEEANSVAIEIDGQPFASGSVIGCSLEYESPTWLATTPEGEVQWSVTSHFVRLTVVGPAQLMTSTTCLVSRNTLLLRATTFSIPSVVRSER</sequence>
<dbReference type="PROSITE" id="PS51257">
    <property type="entry name" value="PROKAR_LIPOPROTEIN"/>
    <property type="match status" value="1"/>
</dbReference>
<evidence type="ECO:0000313" key="1">
    <source>
        <dbReference type="EMBL" id="ADI17224.1"/>
    </source>
</evidence>